<dbReference type="InterPro" id="IPR011006">
    <property type="entry name" value="CheY-like_superfamily"/>
</dbReference>
<dbReference type="SUPFAM" id="SSF52540">
    <property type="entry name" value="P-loop containing nucleoside triphosphate hydrolases"/>
    <property type="match status" value="1"/>
</dbReference>
<feature type="domain" description="AAA" evidence="1">
    <location>
        <begin position="153"/>
        <end position="324"/>
    </location>
</feature>
<dbReference type="InterPro" id="IPR025669">
    <property type="entry name" value="AAA_dom"/>
</dbReference>
<sequence length="410" mass="44851">MSTVVDLRSGQAAYPRMIATSLDCWLVSAHPSVLEHVAGTLGQWSNVRCQAYAALQHLEEAQQEEGGMLWPDLLLLYDQDDWECSLAEFREVSGHGLTAVLLFSQQPDTALMRQALRAGVQDVLGLPCDEDELLESLAAVAAHKLQHGRLGRVSVFLNGKGGMGATFLATSVAHLLAKEKQERTVLIDADSQFGCCHYLLGVQPKFSLSEALEQVEELDDMALEGLLCKHDSGLRLIGSRTEQLGGATTLTAQSFGLFLTKVRQHYDHVVVDLSRGVEAWNMPAVLEAHRLFMVVQQSLPALRDAALLLRQIRQATGIGNDKLRVIANRYSPRLDIGRDALCQPLGVSSAILVPNDFATANACANLGIPLTEAGRHKPLTRVLRGVMEELALQPSLPRTGFAGIWDRLRR</sequence>
<dbReference type="RefSeq" id="WP_345012579.1">
    <property type="nucleotide sequence ID" value="NZ_BAABFC010000012.1"/>
</dbReference>
<dbReference type="InterPro" id="IPR050625">
    <property type="entry name" value="ParA/MinD_ATPase"/>
</dbReference>
<dbReference type="Proteomes" id="UP001501321">
    <property type="component" value="Unassembled WGS sequence"/>
</dbReference>
<dbReference type="Gene3D" id="3.40.50.2300">
    <property type="match status" value="1"/>
</dbReference>
<protein>
    <submittedName>
        <fullName evidence="2">AAA family ATPase</fullName>
    </submittedName>
</protein>
<dbReference type="EMBL" id="BAABFC010000012">
    <property type="protein sequence ID" value="GAA4499550.1"/>
    <property type="molecule type" value="Genomic_DNA"/>
</dbReference>
<dbReference type="Pfam" id="PF13614">
    <property type="entry name" value="AAA_31"/>
    <property type="match status" value="1"/>
</dbReference>
<dbReference type="PANTHER" id="PTHR43384:SF13">
    <property type="entry name" value="SLR0110 PROTEIN"/>
    <property type="match status" value="1"/>
</dbReference>
<accession>A0ABP8Q9A2</accession>
<organism evidence="2 3">
    <name type="scientific">Pseudaeromonas paramecii</name>
    <dbReference type="NCBI Taxonomy" id="2138166"/>
    <lineage>
        <taxon>Bacteria</taxon>
        <taxon>Pseudomonadati</taxon>
        <taxon>Pseudomonadota</taxon>
        <taxon>Gammaproteobacteria</taxon>
        <taxon>Aeromonadales</taxon>
        <taxon>Aeromonadaceae</taxon>
        <taxon>Pseudaeromonas</taxon>
    </lineage>
</organism>
<comment type="caution">
    <text evidence="2">The sequence shown here is derived from an EMBL/GenBank/DDBJ whole genome shotgun (WGS) entry which is preliminary data.</text>
</comment>
<reference evidence="3" key="1">
    <citation type="journal article" date="2019" name="Int. J. Syst. Evol. Microbiol.">
        <title>The Global Catalogue of Microorganisms (GCM) 10K type strain sequencing project: providing services to taxonomists for standard genome sequencing and annotation.</title>
        <authorList>
            <consortium name="The Broad Institute Genomics Platform"/>
            <consortium name="The Broad Institute Genome Sequencing Center for Infectious Disease"/>
            <person name="Wu L."/>
            <person name="Ma J."/>
        </authorList>
    </citation>
    <scope>NUCLEOTIDE SEQUENCE [LARGE SCALE GENOMIC DNA]</scope>
    <source>
        <strain evidence="3">JCM 32226</strain>
    </source>
</reference>
<dbReference type="InterPro" id="IPR027417">
    <property type="entry name" value="P-loop_NTPase"/>
</dbReference>
<dbReference type="PANTHER" id="PTHR43384">
    <property type="entry name" value="SEPTUM SITE-DETERMINING PROTEIN MIND HOMOLOG, CHLOROPLASTIC-RELATED"/>
    <property type="match status" value="1"/>
</dbReference>
<proteinExistence type="predicted"/>
<evidence type="ECO:0000259" key="1">
    <source>
        <dbReference type="Pfam" id="PF13614"/>
    </source>
</evidence>
<gene>
    <name evidence="2" type="ORF">GCM10023095_19900</name>
</gene>
<dbReference type="Gene3D" id="3.40.50.300">
    <property type="entry name" value="P-loop containing nucleotide triphosphate hydrolases"/>
    <property type="match status" value="1"/>
</dbReference>
<evidence type="ECO:0000313" key="3">
    <source>
        <dbReference type="Proteomes" id="UP001501321"/>
    </source>
</evidence>
<evidence type="ECO:0000313" key="2">
    <source>
        <dbReference type="EMBL" id="GAA4499550.1"/>
    </source>
</evidence>
<dbReference type="SUPFAM" id="SSF52172">
    <property type="entry name" value="CheY-like"/>
    <property type="match status" value="1"/>
</dbReference>
<name>A0ABP8Q9A2_9GAMM</name>
<keyword evidence="3" id="KW-1185">Reference proteome</keyword>